<proteinExistence type="predicted"/>
<protein>
    <recommendedName>
        <fullName evidence="3">Bacterial transcriptional activator domain-containing protein</fullName>
    </recommendedName>
</protein>
<gene>
    <name evidence="1" type="ORF">A3A96_03535</name>
</gene>
<reference evidence="1 2" key="1">
    <citation type="journal article" date="2016" name="Nat. Commun.">
        <title>Thousands of microbial genomes shed light on interconnected biogeochemical processes in an aquifer system.</title>
        <authorList>
            <person name="Anantharaman K."/>
            <person name="Brown C.T."/>
            <person name="Hug L.A."/>
            <person name="Sharon I."/>
            <person name="Castelle C.J."/>
            <person name="Probst A.J."/>
            <person name="Thomas B.C."/>
            <person name="Singh A."/>
            <person name="Wilkins M.J."/>
            <person name="Karaoz U."/>
            <person name="Brodie E.L."/>
            <person name="Williams K.H."/>
            <person name="Hubbard S.S."/>
            <person name="Banfield J.F."/>
        </authorList>
    </citation>
    <scope>NUCLEOTIDE SEQUENCE [LARGE SCALE GENOMIC DNA]</scope>
</reference>
<sequence length="115" mass="13346">MEAINNPESFEIFKSRVAEIFKNEGLSEGLKSEIEDWIKLAYERHHKYGSSAEERILIQLQMAQIYGSTEQYDSSWKLLSEAWDYADGMKNTELVKEAEDLIDSIHGRKDQNELS</sequence>
<accession>A0A1G2TZS6</accession>
<evidence type="ECO:0000313" key="2">
    <source>
        <dbReference type="Proteomes" id="UP000177707"/>
    </source>
</evidence>
<evidence type="ECO:0008006" key="3">
    <source>
        <dbReference type="Google" id="ProtNLM"/>
    </source>
</evidence>
<dbReference type="EMBL" id="MHWB01000008">
    <property type="protein sequence ID" value="OHB02052.1"/>
    <property type="molecule type" value="Genomic_DNA"/>
</dbReference>
<evidence type="ECO:0000313" key="1">
    <source>
        <dbReference type="EMBL" id="OHB02052.1"/>
    </source>
</evidence>
<comment type="caution">
    <text evidence="1">The sequence shown here is derived from an EMBL/GenBank/DDBJ whole genome shotgun (WGS) entry which is preliminary data.</text>
</comment>
<dbReference type="STRING" id="1802758.A3A96_03535"/>
<dbReference type="Proteomes" id="UP000177707">
    <property type="component" value="Unassembled WGS sequence"/>
</dbReference>
<name>A0A1G2TZS6_9BACT</name>
<dbReference type="AlphaFoldDB" id="A0A1G2TZS6"/>
<organism evidence="1 2">
    <name type="scientific">Candidatus Zambryskibacteria bacterium RIFCSPLOWO2_01_FULL_39_39</name>
    <dbReference type="NCBI Taxonomy" id="1802758"/>
    <lineage>
        <taxon>Bacteria</taxon>
        <taxon>Candidatus Zambryskiibacteriota</taxon>
    </lineage>
</organism>